<dbReference type="AlphaFoldDB" id="A0AAW1PWX0"/>
<accession>A0AAW1PWX0</accession>
<gene>
    <name evidence="1" type="ORF">WJX72_001526</name>
</gene>
<dbReference type="Pfam" id="PF01724">
    <property type="entry name" value="DUF29"/>
    <property type="match status" value="1"/>
</dbReference>
<evidence type="ECO:0000313" key="1">
    <source>
        <dbReference type="EMBL" id="KAK9812663.1"/>
    </source>
</evidence>
<reference evidence="1 2" key="1">
    <citation type="journal article" date="2024" name="Nat. Commun.">
        <title>Phylogenomics reveals the evolutionary origins of lichenization in chlorophyte algae.</title>
        <authorList>
            <person name="Puginier C."/>
            <person name="Libourel C."/>
            <person name="Otte J."/>
            <person name="Skaloud P."/>
            <person name="Haon M."/>
            <person name="Grisel S."/>
            <person name="Petersen M."/>
            <person name="Berrin J.G."/>
            <person name="Delaux P.M."/>
            <person name="Dal Grande F."/>
            <person name="Keller J."/>
        </authorList>
    </citation>
    <scope>NUCLEOTIDE SEQUENCE [LARGE SCALE GENOMIC DNA]</scope>
    <source>
        <strain evidence="1 2">SAG 2043</strain>
    </source>
</reference>
<dbReference type="EMBL" id="JALJOR010000008">
    <property type="protein sequence ID" value="KAK9812663.1"/>
    <property type="molecule type" value="Genomic_DNA"/>
</dbReference>
<dbReference type="InterPro" id="IPR002636">
    <property type="entry name" value="DUF29"/>
</dbReference>
<dbReference type="PANTHER" id="PTHR34235">
    <property type="entry name" value="SLR1203 PROTEIN-RELATED"/>
    <property type="match status" value="1"/>
</dbReference>
<dbReference type="Gene3D" id="1.20.1220.20">
    <property type="entry name" value="Uncharcterised protein PF01724"/>
    <property type="match status" value="1"/>
</dbReference>
<organism evidence="1 2">
    <name type="scientific">[Myrmecia] bisecta</name>
    <dbReference type="NCBI Taxonomy" id="41462"/>
    <lineage>
        <taxon>Eukaryota</taxon>
        <taxon>Viridiplantae</taxon>
        <taxon>Chlorophyta</taxon>
        <taxon>core chlorophytes</taxon>
        <taxon>Trebouxiophyceae</taxon>
        <taxon>Trebouxiales</taxon>
        <taxon>Trebouxiaceae</taxon>
        <taxon>Myrmecia</taxon>
    </lineage>
</organism>
<name>A0AAW1PWX0_9CHLO</name>
<proteinExistence type="predicted"/>
<sequence length="124" mass="13373">MLLNSPSLLQSIAGRGASRPGAAFLVTGMLGLSPPPLRRCYGVVAKAVTHSQANRRIKDTLDNLYDVDYVAWLEAVAAQVRAGNFTAIDTDHLADEIIAIAQAHQKKAASLARQILLHLLNLDF</sequence>
<keyword evidence="2" id="KW-1185">Reference proteome</keyword>
<comment type="caution">
    <text evidence="1">The sequence shown here is derived from an EMBL/GenBank/DDBJ whole genome shotgun (WGS) entry which is preliminary data.</text>
</comment>
<protein>
    <submittedName>
        <fullName evidence="1">Uncharacterized protein</fullName>
    </submittedName>
</protein>
<dbReference type="PANTHER" id="PTHR34235:SF1">
    <property type="entry name" value="SLR0416 PROTEIN"/>
    <property type="match status" value="1"/>
</dbReference>
<dbReference type="Proteomes" id="UP001489004">
    <property type="component" value="Unassembled WGS sequence"/>
</dbReference>
<evidence type="ECO:0000313" key="2">
    <source>
        <dbReference type="Proteomes" id="UP001489004"/>
    </source>
</evidence>